<feature type="compositionally biased region" description="Polar residues" evidence="8">
    <location>
        <begin position="7"/>
        <end position="18"/>
    </location>
</feature>
<dbReference type="InterPro" id="IPR043926">
    <property type="entry name" value="ABCG_dom"/>
</dbReference>
<evidence type="ECO:0000256" key="8">
    <source>
        <dbReference type="SAM" id="MobiDB-lite"/>
    </source>
</evidence>
<dbReference type="InterPro" id="IPR003439">
    <property type="entry name" value="ABC_transporter-like_ATP-bd"/>
</dbReference>
<dbReference type="InterPro" id="IPR003593">
    <property type="entry name" value="AAA+_ATPase"/>
</dbReference>
<dbReference type="Pfam" id="PF00005">
    <property type="entry name" value="ABC_tran"/>
    <property type="match status" value="1"/>
</dbReference>
<feature type="domain" description="ABC transporter" evidence="10">
    <location>
        <begin position="74"/>
        <end position="311"/>
    </location>
</feature>
<keyword evidence="6 9" id="KW-1133">Transmembrane helix</keyword>
<keyword evidence="3 9" id="KW-0812">Transmembrane</keyword>
<name>A0A8K1CHX3_PYTOL</name>
<reference evidence="11" key="1">
    <citation type="submission" date="2019-03" db="EMBL/GenBank/DDBJ databases">
        <title>Long read genome sequence of the mycoparasitic Pythium oligandrum ATCC 38472 isolated from sugarbeet rhizosphere.</title>
        <authorList>
            <person name="Gaulin E."/>
        </authorList>
    </citation>
    <scope>NUCLEOTIDE SEQUENCE</scope>
    <source>
        <strain evidence="11">ATCC 38472_TT</strain>
    </source>
</reference>
<dbReference type="GO" id="GO:0016020">
    <property type="term" value="C:membrane"/>
    <property type="evidence" value="ECO:0007669"/>
    <property type="project" value="UniProtKB-SubCell"/>
</dbReference>
<evidence type="ECO:0000256" key="3">
    <source>
        <dbReference type="ARBA" id="ARBA00022692"/>
    </source>
</evidence>
<dbReference type="CDD" id="cd03213">
    <property type="entry name" value="ABCG_EPDR"/>
    <property type="match status" value="1"/>
</dbReference>
<evidence type="ECO:0000259" key="10">
    <source>
        <dbReference type="PROSITE" id="PS50893"/>
    </source>
</evidence>
<dbReference type="PANTHER" id="PTHR48041">
    <property type="entry name" value="ABC TRANSPORTER G FAMILY MEMBER 28"/>
    <property type="match status" value="1"/>
</dbReference>
<feature type="transmembrane region" description="Helical" evidence="9">
    <location>
        <begin position="500"/>
        <end position="520"/>
    </location>
</feature>
<dbReference type="OrthoDB" id="66620at2759"/>
<dbReference type="InterPro" id="IPR027417">
    <property type="entry name" value="P-loop_NTPase"/>
</dbReference>
<feature type="transmembrane region" description="Helical" evidence="9">
    <location>
        <begin position="416"/>
        <end position="435"/>
    </location>
</feature>
<keyword evidence="12" id="KW-1185">Reference proteome</keyword>
<protein>
    <recommendedName>
        <fullName evidence="10">ABC transporter domain-containing protein</fullName>
    </recommendedName>
</protein>
<dbReference type="InterPro" id="IPR050352">
    <property type="entry name" value="ABCG_transporters"/>
</dbReference>
<dbReference type="InterPro" id="IPR013525">
    <property type="entry name" value="ABC2_TM"/>
</dbReference>
<feature type="transmembrane region" description="Helical" evidence="9">
    <location>
        <begin position="560"/>
        <end position="577"/>
    </location>
</feature>
<comment type="subcellular location">
    <subcellularLocation>
        <location evidence="1">Membrane</location>
        <topology evidence="1">Multi-pass membrane protein</topology>
    </subcellularLocation>
</comment>
<organism evidence="11 12">
    <name type="scientific">Pythium oligandrum</name>
    <name type="common">Mycoparasitic fungus</name>
    <dbReference type="NCBI Taxonomy" id="41045"/>
    <lineage>
        <taxon>Eukaryota</taxon>
        <taxon>Sar</taxon>
        <taxon>Stramenopiles</taxon>
        <taxon>Oomycota</taxon>
        <taxon>Peronosporomycetes</taxon>
        <taxon>Pythiales</taxon>
        <taxon>Pythiaceae</taxon>
        <taxon>Pythium</taxon>
    </lineage>
</organism>
<keyword evidence="2" id="KW-0813">Transport</keyword>
<evidence type="ECO:0000256" key="4">
    <source>
        <dbReference type="ARBA" id="ARBA00022741"/>
    </source>
</evidence>
<dbReference type="GO" id="GO:0140359">
    <property type="term" value="F:ABC-type transporter activity"/>
    <property type="evidence" value="ECO:0007669"/>
    <property type="project" value="InterPro"/>
</dbReference>
<keyword evidence="7 9" id="KW-0472">Membrane</keyword>
<sequence length="673" mass="74434">MEPPQSPTTAFSIVTDTPTGKPLTGTMGLTSAAVADVSSPPRDTVIRMERAESAMDKLPIPKLGISWNNVCFSVKIKDPKTKRIDDKPILKSVSGEALPGELMVLMGPSGAGKSTLLDCIAARNRNCTGSILVNGKAWSKAVAKHSCYVMQDDLFYANITVLEHLTFQARLRMGTRFSPQDREQRVAQIIRELGLTKVINTPIGDVQVKGLSGGQRKRLSFATELLTNPSLLFVDEPTSGLDSFMAETVVMQMRDLARRGRTVIATIHQPSSELFELFDKLFLLVDGSTVYNGRASESIPYFASLGLQCPAYMNPTDYFMKQLVVMDDNPGSKERVHMLVSAWDERAKKSLDNGSALVSSSTTGTSSDFNQPQSQDDDDNSISVEGAKDHAPSIFVQIDVICRRNVLRLVRDVIGFKARIGSTLFITIMIGLIFLQLKRDQKGVQDFTGAIFFIAVNQLFSSANPEFISVPLEIPLIMREHNGGLFNVLTWYFAKNLSELPFQLLFPAIFVLPCYFMVGFGNDAGVFFSFYLIIVLLSSSATGLGYMVSCLAKRVDVAPILGILFILPFLLFGGLFLNSDSTPDYFIWLQRISPIKYGFHGLMRAFWNSVDTIHCASGAKCIFTTGDDVLDLNSVKRGQMWLDCVVLVALNIAFRLLGGFFLWRRTEKRNQLA</sequence>
<dbReference type="PROSITE" id="PS00211">
    <property type="entry name" value="ABC_TRANSPORTER_1"/>
    <property type="match status" value="1"/>
</dbReference>
<feature type="transmembrane region" description="Helical" evidence="9">
    <location>
        <begin position="640"/>
        <end position="663"/>
    </location>
</feature>
<comment type="caution">
    <text evidence="11">The sequence shown here is derived from an EMBL/GenBank/DDBJ whole genome shotgun (WGS) entry which is preliminary data.</text>
</comment>
<keyword evidence="5" id="KW-0067">ATP-binding</keyword>
<evidence type="ECO:0000313" key="12">
    <source>
        <dbReference type="Proteomes" id="UP000794436"/>
    </source>
</evidence>
<dbReference type="EMBL" id="SPLM01000073">
    <property type="protein sequence ID" value="TMW63035.1"/>
    <property type="molecule type" value="Genomic_DNA"/>
</dbReference>
<keyword evidence="4" id="KW-0547">Nucleotide-binding</keyword>
<evidence type="ECO:0000256" key="5">
    <source>
        <dbReference type="ARBA" id="ARBA00022840"/>
    </source>
</evidence>
<evidence type="ECO:0000256" key="9">
    <source>
        <dbReference type="SAM" id="Phobius"/>
    </source>
</evidence>
<dbReference type="Pfam" id="PF01061">
    <property type="entry name" value="ABC2_membrane"/>
    <property type="match status" value="1"/>
</dbReference>
<feature type="transmembrane region" description="Helical" evidence="9">
    <location>
        <begin position="526"/>
        <end position="548"/>
    </location>
</feature>
<dbReference type="PROSITE" id="PS50893">
    <property type="entry name" value="ABC_TRANSPORTER_2"/>
    <property type="match status" value="1"/>
</dbReference>
<evidence type="ECO:0000313" key="11">
    <source>
        <dbReference type="EMBL" id="TMW63035.1"/>
    </source>
</evidence>
<dbReference type="SUPFAM" id="SSF52540">
    <property type="entry name" value="P-loop containing nucleoside triphosphate hydrolases"/>
    <property type="match status" value="1"/>
</dbReference>
<feature type="region of interest" description="Disordered" evidence="8">
    <location>
        <begin position="354"/>
        <end position="383"/>
    </location>
</feature>
<feature type="compositionally biased region" description="Polar residues" evidence="8">
    <location>
        <begin position="354"/>
        <end position="365"/>
    </location>
</feature>
<gene>
    <name evidence="11" type="ORF">Poli38472_005653</name>
</gene>
<dbReference type="SMART" id="SM00382">
    <property type="entry name" value="AAA"/>
    <property type="match status" value="1"/>
</dbReference>
<feature type="region of interest" description="Disordered" evidence="8">
    <location>
        <begin position="1"/>
        <end position="20"/>
    </location>
</feature>
<dbReference type="Gene3D" id="3.40.50.300">
    <property type="entry name" value="P-loop containing nucleotide triphosphate hydrolases"/>
    <property type="match status" value="1"/>
</dbReference>
<evidence type="ECO:0000256" key="7">
    <source>
        <dbReference type="ARBA" id="ARBA00023136"/>
    </source>
</evidence>
<dbReference type="Proteomes" id="UP000794436">
    <property type="component" value="Unassembled WGS sequence"/>
</dbReference>
<dbReference type="GO" id="GO:0016887">
    <property type="term" value="F:ATP hydrolysis activity"/>
    <property type="evidence" value="ECO:0007669"/>
    <property type="project" value="InterPro"/>
</dbReference>
<evidence type="ECO:0000256" key="2">
    <source>
        <dbReference type="ARBA" id="ARBA00022448"/>
    </source>
</evidence>
<proteinExistence type="predicted"/>
<evidence type="ECO:0000256" key="6">
    <source>
        <dbReference type="ARBA" id="ARBA00022989"/>
    </source>
</evidence>
<accession>A0A8K1CHX3</accession>
<dbReference type="InterPro" id="IPR017871">
    <property type="entry name" value="ABC_transporter-like_CS"/>
</dbReference>
<dbReference type="Pfam" id="PF19055">
    <property type="entry name" value="ABC2_membrane_7"/>
    <property type="match status" value="1"/>
</dbReference>
<dbReference type="AlphaFoldDB" id="A0A8K1CHX3"/>
<dbReference type="PANTHER" id="PTHR48041:SF139">
    <property type="entry name" value="PROTEIN SCARLET"/>
    <property type="match status" value="1"/>
</dbReference>
<evidence type="ECO:0000256" key="1">
    <source>
        <dbReference type="ARBA" id="ARBA00004141"/>
    </source>
</evidence>
<dbReference type="GO" id="GO:0005524">
    <property type="term" value="F:ATP binding"/>
    <property type="evidence" value="ECO:0007669"/>
    <property type="project" value="UniProtKB-KW"/>
</dbReference>